<feature type="region of interest" description="Disordered" evidence="7">
    <location>
        <begin position="447"/>
        <end position="506"/>
    </location>
</feature>
<name>A0AAX4PLI8_9CHLO</name>
<evidence type="ECO:0000256" key="1">
    <source>
        <dbReference type="ARBA" id="ARBA00004123"/>
    </source>
</evidence>
<evidence type="ECO:0000313" key="9">
    <source>
        <dbReference type="EMBL" id="WZN66767.1"/>
    </source>
</evidence>
<feature type="region of interest" description="Disordered" evidence="7">
    <location>
        <begin position="363"/>
        <end position="391"/>
    </location>
</feature>
<keyword evidence="4 6" id="KW-0804">Transcription</keyword>
<dbReference type="AlphaFoldDB" id="A0AAX4PLI8"/>
<feature type="domain" description="Enhancer of polycomb-like N-terminal" evidence="8">
    <location>
        <begin position="55"/>
        <end position="153"/>
    </location>
</feature>
<organism evidence="9 10">
    <name type="scientific">Chloropicon roscoffensis</name>
    <dbReference type="NCBI Taxonomy" id="1461544"/>
    <lineage>
        <taxon>Eukaryota</taxon>
        <taxon>Viridiplantae</taxon>
        <taxon>Chlorophyta</taxon>
        <taxon>Chloropicophyceae</taxon>
        <taxon>Chloropicales</taxon>
        <taxon>Chloropicaceae</taxon>
        <taxon>Chloropicon</taxon>
    </lineage>
</organism>
<keyword evidence="10" id="KW-1185">Reference proteome</keyword>
<evidence type="ECO:0000256" key="3">
    <source>
        <dbReference type="ARBA" id="ARBA00023015"/>
    </source>
</evidence>
<gene>
    <name evidence="9" type="ORF">HKI87_16g83370</name>
</gene>
<protein>
    <recommendedName>
        <fullName evidence="6">Enhancer of polycomb-like protein</fullName>
    </recommendedName>
</protein>
<dbReference type="GO" id="GO:0005634">
    <property type="term" value="C:nucleus"/>
    <property type="evidence" value="ECO:0007669"/>
    <property type="project" value="UniProtKB-SubCell"/>
</dbReference>
<evidence type="ECO:0000259" key="8">
    <source>
        <dbReference type="Pfam" id="PF10513"/>
    </source>
</evidence>
<dbReference type="EMBL" id="CP151516">
    <property type="protein sequence ID" value="WZN66767.1"/>
    <property type="molecule type" value="Genomic_DNA"/>
</dbReference>
<feature type="region of interest" description="Disordered" evidence="7">
    <location>
        <begin position="326"/>
        <end position="347"/>
    </location>
</feature>
<dbReference type="GO" id="GO:0035267">
    <property type="term" value="C:NuA4 histone acetyltransferase complex"/>
    <property type="evidence" value="ECO:0007669"/>
    <property type="project" value="InterPro"/>
</dbReference>
<evidence type="ECO:0000256" key="4">
    <source>
        <dbReference type="ARBA" id="ARBA00023163"/>
    </source>
</evidence>
<evidence type="ECO:0000256" key="5">
    <source>
        <dbReference type="ARBA" id="ARBA00023242"/>
    </source>
</evidence>
<evidence type="ECO:0000256" key="6">
    <source>
        <dbReference type="RuleBase" id="RU361124"/>
    </source>
</evidence>
<comment type="similarity">
    <text evidence="2 6">Belongs to the enhancer of polycomb family.</text>
</comment>
<dbReference type="InterPro" id="IPR024943">
    <property type="entry name" value="Enhancer_polycomb"/>
</dbReference>
<feature type="compositionally biased region" description="Gly residues" evidence="7">
    <location>
        <begin position="494"/>
        <end position="506"/>
    </location>
</feature>
<dbReference type="GO" id="GO:0006357">
    <property type="term" value="P:regulation of transcription by RNA polymerase II"/>
    <property type="evidence" value="ECO:0007669"/>
    <property type="project" value="InterPro"/>
</dbReference>
<dbReference type="PANTHER" id="PTHR14898">
    <property type="entry name" value="ENHANCER OF POLYCOMB"/>
    <property type="match status" value="1"/>
</dbReference>
<evidence type="ECO:0000256" key="7">
    <source>
        <dbReference type="SAM" id="MobiDB-lite"/>
    </source>
</evidence>
<keyword evidence="3 6" id="KW-0805">Transcription regulation</keyword>
<evidence type="ECO:0000313" key="10">
    <source>
        <dbReference type="Proteomes" id="UP001472866"/>
    </source>
</evidence>
<proteinExistence type="inferred from homology"/>
<dbReference type="InterPro" id="IPR019542">
    <property type="entry name" value="Enhancer_polycomb-like_N"/>
</dbReference>
<evidence type="ECO:0000256" key="2">
    <source>
        <dbReference type="ARBA" id="ARBA00008035"/>
    </source>
</evidence>
<reference evidence="9 10" key="1">
    <citation type="submission" date="2024-03" db="EMBL/GenBank/DDBJ databases">
        <title>Complete genome sequence of the green alga Chloropicon roscoffensis RCC1871.</title>
        <authorList>
            <person name="Lemieux C."/>
            <person name="Pombert J.-F."/>
            <person name="Otis C."/>
            <person name="Turmel M."/>
        </authorList>
    </citation>
    <scope>NUCLEOTIDE SEQUENCE [LARGE SCALE GENOMIC DNA]</scope>
    <source>
        <strain evidence="9 10">RCC1871</strain>
    </source>
</reference>
<accession>A0AAX4PLI8</accession>
<sequence length="506" mass="56958">MTTRTSFRPRQVDINRLLPLVRDLADLDTGDSFASRGVTHGHEALDAENEKILTVKQAKKAVAEIPIPIVNPVSTYEKDYRPDFVKQNTYIRAPVRTRPGEEVEYDLDDDDERWLAEFNACGSGGGSAAGSVEGGGRTVLDEDRFELMINKLEFACAEAGERAAGGASSSNHSNHTIYLRRDIAFDELRRATGAKHSVLMAVYDYWKQKRARLNKPLLRKLQAPTSANDKNPFNVFRPREKAHRPQTRRRRENNVQSFEKLKELRLNMEMSKELLEWVMRRERKKRDFVCCQCDLQRLRIKLHHDPKSTHEQTDQDFLGQAKVRTRKFAEQEARAKEAENDRSPASQAIANLFPAKPILESFRSDDQRRKKKRGGQEGRAWMQQVVVPPLPPPPEPAELEMLFTRTFDLADLPFAESLDLPPEVRRNVFRARVGRGGRLILEKKLSATATSAVGEDSPKDPSDSFLASTFRTYPFLPPPEGGGRNETVAAAGENGDGGGADAGNKA</sequence>
<comment type="subcellular location">
    <subcellularLocation>
        <location evidence="1 6">Nucleus</location>
    </subcellularLocation>
</comment>
<dbReference type="Proteomes" id="UP001472866">
    <property type="component" value="Chromosome 16"/>
</dbReference>
<feature type="compositionally biased region" description="Basic and acidic residues" evidence="7">
    <location>
        <begin position="327"/>
        <end position="342"/>
    </location>
</feature>
<dbReference type="Pfam" id="PF10513">
    <property type="entry name" value="EPL1"/>
    <property type="match status" value="1"/>
</dbReference>
<keyword evidence="5 6" id="KW-0539">Nucleus</keyword>